<dbReference type="AlphaFoldDB" id="A0AAW1YFX7"/>
<accession>A0AAW1YFX7</accession>
<keyword evidence="17" id="KW-1185">Reference proteome</keyword>
<evidence type="ECO:0000256" key="13">
    <source>
        <dbReference type="SAM" id="MobiDB-lite"/>
    </source>
</evidence>
<dbReference type="Proteomes" id="UP001457282">
    <property type="component" value="Unassembled WGS sequence"/>
</dbReference>
<evidence type="ECO:0000256" key="1">
    <source>
        <dbReference type="ARBA" id="ARBA00004370"/>
    </source>
</evidence>
<feature type="region of interest" description="Disordered" evidence="13">
    <location>
        <begin position="1"/>
        <end position="46"/>
    </location>
</feature>
<gene>
    <name evidence="16" type="ORF">M0R45_012549</name>
</gene>
<evidence type="ECO:0000256" key="6">
    <source>
        <dbReference type="ARBA" id="ARBA00022692"/>
    </source>
</evidence>
<keyword evidence="7 14" id="KW-1133">Transmembrane helix</keyword>
<evidence type="ECO:0000256" key="2">
    <source>
        <dbReference type="ARBA" id="ARBA00005189"/>
    </source>
</evidence>
<feature type="domain" description="Phospholipid/glycerol acyltransferase" evidence="15">
    <location>
        <begin position="183"/>
        <end position="298"/>
    </location>
</feature>
<dbReference type="GO" id="GO:0071618">
    <property type="term" value="F:lysophosphatidylethanolamine acyltransferase activity"/>
    <property type="evidence" value="ECO:0007669"/>
    <property type="project" value="TreeGrafter"/>
</dbReference>
<comment type="pathway">
    <text evidence="2">Lipid metabolism.</text>
</comment>
<dbReference type="InterPro" id="IPR045252">
    <property type="entry name" value="LPCAT1-like"/>
</dbReference>
<evidence type="ECO:0000256" key="7">
    <source>
        <dbReference type="ARBA" id="ARBA00022989"/>
    </source>
</evidence>
<dbReference type="GO" id="GO:0008374">
    <property type="term" value="F:O-acyltransferase activity"/>
    <property type="evidence" value="ECO:0007669"/>
    <property type="project" value="InterPro"/>
</dbReference>
<evidence type="ECO:0000313" key="17">
    <source>
        <dbReference type="Proteomes" id="UP001457282"/>
    </source>
</evidence>
<sequence length="393" mass="43939">MESELKDLNSKPASKPSSQHDDGSSAKDDRPLLKPDPASSVSTEELQELEKKCAAYVRSDSYGTMGRGQLTVREKLLLGVALVTLVPIRVVVGMTLLLFYYLICRICTLFSSPNRDEEQEDYAHIHGWRRAVIVQCGRSLSRVMLFVLGFYWINETYRIPDAADESKPAAEGKEESQEAERPGAIISNHVSYLDILYHMSSSFPSFVAKRSVAKLPLVGLISKCLGCVYVQRESKSSDFKGVAAVVTDRVREAHQNKSAPPMMLFPEGTTTNGDFLLPFKTGAFLAKAPVLPVILRYPYQRFSPAWDSISGVRHVIFLLCQFVNHIEVMRLPIYHPSQEEKDDPKLYANNVRRLMASEGSMTLSDIGLAEKRVYHAALNGNNSRPSVLHQKDD</sequence>
<dbReference type="Pfam" id="PF01553">
    <property type="entry name" value="Acyltransferase"/>
    <property type="match status" value="1"/>
</dbReference>
<comment type="caution">
    <text evidence="16">The sequence shown here is derived from an EMBL/GenBank/DDBJ whole genome shotgun (WGS) entry which is preliminary data.</text>
</comment>
<name>A0AAW1YFX7_RUBAR</name>
<keyword evidence="12" id="KW-0012">Acyltransferase</keyword>
<keyword evidence="8" id="KW-0443">Lipid metabolism</keyword>
<evidence type="ECO:0000313" key="16">
    <source>
        <dbReference type="EMBL" id="KAK9947114.1"/>
    </source>
</evidence>
<evidence type="ECO:0000259" key="15">
    <source>
        <dbReference type="SMART" id="SM00563"/>
    </source>
</evidence>
<keyword evidence="6 14" id="KW-0812">Transmembrane</keyword>
<evidence type="ECO:0000256" key="3">
    <source>
        <dbReference type="ARBA" id="ARBA00008655"/>
    </source>
</evidence>
<evidence type="ECO:0000256" key="5">
    <source>
        <dbReference type="ARBA" id="ARBA00022679"/>
    </source>
</evidence>
<keyword evidence="5" id="KW-0808">Transferase</keyword>
<dbReference type="PANTHER" id="PTHR23063:SF54">
    <property type="entry name" value="LYSOPHOSPHOLIPID ACYLTRANSFERASE LPEAT1"/>
    <property type="match status" value="1"/>
</dbReference>
<dbReference type="CDD" id="cd07991">
    <property type="entry name" value="LPLAT_LPCAT1-like"/>
    <property type="match status" value="1"/>
</dbReference>
<keyword evidence="9 14" id="KW-0472">Membrane</keyword>
<reference evidence="16 17" key="1">
    <citation type="journal article" date="2023" name="G3 (Bethesda)">
        <title>A chromosome-length genome assembly and annotation of blackberry (Rubus argutus, cv. 'Hillquist').</title>
        <authorList>
            <person name="Bruna T."/>
            <person name="Aryal R."/>
            <person name="Dudchenko O."/>
            <person name="Sargent D.J."/>
            <person name="Mead D."/>
            <person name="Buti M."/>
            <person name="Cavallini A."/>
            <person name="Hytonen T."/>
            <person name="Andres J."/>
            <person name="Pham M."/>
            <person name="Weisz D."/>
            <person name="Mascagni F."/>
            <person name="Usai G."/>
            <person name="Natali L."/>
            <person name="Bassil N."/>
            <person name="Fernandez G.E."/>
            <person name="Lomsadze A."/>
            <person name="Armour M."/>
            <person name="Olukolu B."/>
            <person name="Poorten T."/>
            <person name="Britton C."/>
            <person name="Davik J."/>
            <person name="Ashrafi H."/>
            <person name="Aiden E.L."/>
            <person name="Borodovsky M."/>
            <person name="Worthington M."/>
        </authorList>
    </citation>
    <scope>NUCLEOTIDE SEQUENCE [LARGE SCALE GENOMIC DNA]</scope>
    <source>
        <strain evidence="16">PI 553951</strain>
    </source>
</reference>
<dbReference type="SUPFAM" id="SSF69593">
    <property type="entry name" value="Glycerol-3-phosphate (1)-acyltransferase"/>
    <property type="match status" value="1"/>
</dbReference>
<dbReference type="GO" id="GO:0008654">
    <property type="term" value="P:phospholipid biosynthetic process"/>
    <property type="evidence" value="ECO:0007669"/>
    <property type="project" value="UniProtKB-KW"/>
</dbReference>
<protein>
    <recommendedName>
        <fullName evidence="15">Phospholipid/glycerol acyltransferase domain-containing protein</fullName>
    </recommendedName>
</protein>
<evidence type="ECO:0000256" key="10">
    <source>
        <dbReference type="ARBA" id="ARBA00023209"/>
    </source>
</evidence>
<keyword evidence="11" id="KW-1208">Phospholipid metabolism</keyword>
<dbReference type="GO" id="GO:0005783">
    <property type="term" value="C:endoplasmic reticulum"/>
    <property type="evidence" value="ECO:0007669"/>
    <property type="project" value="TreeGrafter"/>
</dbReference>
<proteinExistence type="inferred from homology"/>
<evidence type="ECO:0000256" key="4">
    <source>
        <dbReference type="ARBA" id="ARBA00022516"/>
    </source>
</evidence>
<feature type="transmembrane region" description="Helical" evidence="14">
    <location>
        <begin position="76"/>
        <end position="103"/>
    </location>
</feature>
<comment type="similarity">
    <text evidence="3">Belongs to the 1-acyl-sn-glycerol-3-phosphate acyltransferase family.</text>
</comment>
<evidence type="ECO:0000256" key="12">
    <source>
        <dbReference type="ARBA" id="ARBA00023315"/>
    </source>
</evidence>
<dbReference type="SMART" id="SM00563">
    <property type="entry name" value="PlsC"/>
    <property type="match status" value="1"/>
</dbReference>
<keyword evidence="10" id="KW-0594">Phospholipid biosynthesis</keyword>
<feature type="compositionally biased region" description="Basic and acidic residues" evidence="13">
    <location>
        <begin position="18"/>
        <end position="33"/>
    </location>
</feature>
<dbReference type="GO" id="GO:0016020">
    <property type="term" value="C:membrane"/>
    <property type="evidence" value="ECO:0007669"/>
    <property type="project" value="UniProtKB-SubCell"/>
</dbReference>
<dbReference type="InterPro" id="IPR002123">
    <property type="entry name" value="Plipid/glycerol_acylTrfase"/>
</dbReference>
<evidence type="ECO:0000256" key="11">
    <source>
        <dbReference type="ARBA" id="ARBA00023264"/>
    </source>
</evidence>
<comment type="subcellular location">
    <subcellularLocation>
        <location evidence="1">Membrane</location>
    </subcellularLocation>
</comment>
<dbReference type="EMBL" id="JBEDUW010000002">
    <property type="protein sequence ID" value="KAK9947114.1"/>
    <property type="molecule type" value="Genomic_DNA"/>
</dbReference>
<evidence type="ECO:0000256" key="9">
    <source>
        <dbReference type="ARBA" id="ARBA00023136"/>
    </source>
</evidence>
<evidence type="ECO:0000256" key="14">
    <source>
        <dbReference type="SAM" id="Phobius"/>
    </source>
</evidence>
<evidence type="ECO:0000256" key="8">
    <source>
        <dbReference type="ARBA" id="ARBA00023098"/>
    </source>
</evidence>
<organism evidence="16 17">
    <name type="scientific">Rubus argutus</name>
    <name type="common">Southern blackberry</name>
    <dbReference type="NCBI Taxonomy" id="59490"/>
    <lineage>
        <taxon>Eukaryota</taxon>
        <taxon>Viridiplantae</taxon>
        <taxon>Streptophyta</taxon>
        <taxon>Embryophyta</taxon>
        <taxon>Tracheophyta</taxon>
        <taxon>Spermatophyta</taxon>
        <taxon>Magnoliopsida</taxon>
        <taxon>eudicotyledons</taxon>
        <taxon>Gunneridae</taxon>
        <taxon>Pentapetalae</taxon>
        <taxon>rosids</taxon>
        <taxon>fabids</taxon>
        <taxon>Rosales</taxon>
        <taxon>Rosaceae</taxon>
        <taxon>Rosoideae</taxon>
        <taxon>Rosoideae incertae sedis</taxon>
        <taxon>Rubus</taxon>
    </lineage>
</organism>
<keyword evidence="4" id="KW-0444">Lipid biosynthesis</keyword>
<dbReference type="PANTHER" id="PTHR23063">
    <property type="entry name" value="PHOSPHOLIPID ACYLTRANSFERASE"/>
    <property type="match status" value="1"/>
</dbReference>